<dbReference type="Proteomes" id="UP001223176">
    <property type="component" value="Segment"/>
</dbReference>
<protein>
    <recommendedName>
        <fullName evidence="4">DNA injection protein</fullName>
    </recommendedName>
</protein>
<feature type="region of interest" description="Disordered" evidence="1">
    <location>
        <begin position="1"/>
        <end position="24"/>
    </location>
</feature>
<evidence type="ECO:0000256" key="1">
    <source>
        <dbReference type="SAM" id="MobiDB-lite"/>
    </source>
</evidence>
<evidence type="ECO:0000313" key="2">
    <source>
        <dbReference type="EMBL" id="WHS68279.1"/>
    </source>
</evidence>
<proteinExistence type="predicted"/>
<keyword evidence="3" id="KW-1185">Reference proteome</keyword>
<dbReference type="EMBL" id="OQ829281">
    <property type="protein sequence ID" value="WHS68279.1"/>
    <property type="molecule type" value="Genomic_DNA"/>
</dbReference>
<reference evidence="2" key="1">
    <citation type="submission" date="2023-04" db="EMBL/GenBank/DDBJ databases">
        <title>Isolation and Characterization of Novel Plasmid-specific Phages Infecting Bacteria Carrying Diverse Conjugative Plasmids.</title>
        <authorList>
            <person name="Parra B."/>
            <person name="Cockx B."/>
            <person name="Lutz V.T."/>
            <person name="Bronsted L."/>
            <person name="Smets B.F."/>
            <person name="Dechesne A."/>
        </authorList>
    </citation>
    <scope>NUCLEOTIDE SEQUENCE</scope>
</reference>
<evidence type="ECO:0000313" key="3">
    <source>
        <dbReference type="Proteomes" id="UP001223176"/>
    </source>
</evidence>
<name>A0AAF0KY84_9CAUD</name>
<accession>A0AAF0KY84</accession>
<evidence type="ECO:0008006" key="4">
    <source>
        <dbReference type="Google" id="ProtNLM"/>
    </source>
</evidence>
<organism evidence="2 3">
    <name type="scientific">phage PKM.Lu.22.1</name>
    <dbReference type="NCBI Taxonomy" id="3049197"/>
    <lineage>
        <taxon>Viruses</taxon>
        <taxon>Duplodnaviria</taxon>
        <taxon>Heunggongvirae</taxon>
        <taxon>Uroviricota</taxon>
        <taxon>Caudoviricetes</taxon>
        <taxon>Grimontviridae</taxon>
    </lineage>
</organism>
<sequence length="410" mass="42486">MGKKSTPKQTTTSKTENNPWAPAQDQLKDILSEAQKQYEATGGLDGNWIDKNFPDLTPEMKASLGNLASSGQLNQVADNINKITSSASTNVNNASSALSGMTSGGITGKQINDLASSLYDNELVDSQVTSLTDDAMLNYDKQVNALNQAAGATGNIGSSRAGVAQGVMAGETNKAIAKGTADITNAARSSAYNQALGTLQGNQQTNLSASGALGSLGMNQGQLQASNSDIYQKVLQNEATAANVWQSQAQGKADNDWFNATGAANGGWDNLSKYLQMVGAIGGMGGTSNSTGTSKTSGSSGGMFNSILGGVSTGAGLIGAGAQAGWWSDAAMKKNVKKTGKTKKGTNKYEWEWNKAGEEKGMKGKASGVLAQDVAKKNPEAVKKTPSGKLMVDYDKTDVKPKNSKAKKKK</sequence>